<accession>A0ABQ1JUP8</accession>
<reference evidence="3" key="1">
    <citation type="journal article" date="2019" name="Int. J. Syst. Evol. Microbiol.">
        <title>The Global Catalogue of Microorganisms (GCM) 10K type strain sequencing project: providing services to taxonomists for standard genome sequencing and annotation.</title>
        <authorList>
            <consortium name="The Broad Institute Genomics Platform"/>
            <consortium name="The Broad Institute Genome Sequencing Center for Infectious Disease"/>
            <person name="Wu L."/>
            <person name="Ma J."/>
        </authorList>
    </citation>
    <scope>NUCLEOTIDE SEQUENCE [LARGE SCALE GENOMIC DNA]</scope>
    <source>
        <strain evidence="3">CGMCC 1.12851</strain>
    </source>
</reference>
<proteinExistence type="predicted"/>
<keyword evidence="3" id="KW-1185">Reference proteome</keyword>
<evidence type="ECO:0000313" key="3">
    <source>
        <dbReference type="Proteomes" id="UP000614261"/>
    </source>
</evidence>
<comment type="caution">
    <text evidence="2">The sequence shown here is derived from an EMBL/GenBank/DDBJ whole genome shotgun (WGS) entry which is preliminary data.</text>
</comment>
<evidence type="ECO:0000256" key="1">
    <source>
        <dbReference type="SAM" id="MobiDB-lite"/>
    </source>
</evidence>
<protein>
    <submittedName>
        <fullName evidence="2">Uncharacterized protein</fullName>
    </submittedName>
</protein>
<feature type="region of interest" description="Disordered" evidence="1">
    <location>
        <begin position="8"/>
        <end position="44"/>
    </location>
</feature>
<organism evidence="2 3">
    <name type="scientific">Blastomonas aquatica</name>
    <dbReference type="NCBI Taxonomy" id="1510276"/>
    <lineage>
        <taxon>Bacteria</taxon>
        <taxon>Pseudomonadati</taxon>
        <taxon>Pseudomonadota</taxon>
        <taxon>Alphaproteobacteria</taxon>
        <taxon>Sphingomonadales</taxon>
        <taxon>Sphingomonadaceae</taxon>
        <taxon>Blastomonas</taxon>
    </lineage>
</organism>
<gene>
    <name evidence="2" type="ORF">GCM10010833_33750</name>
</gene>
<sequence>MIIRIQLAGSGTAGTTGSVTSGTVGTIPGSVGTTPGPLGTMSGVGLIPVPGTDVLVSTGPD</sequence>
<evidence type="ECO:0000313" key="2">
    <source>
        <dbReference type="EMBL" id="GGB75753.1"/>
    </source>
</evidence>
<feature type="compositionally biased region" description="Low complexity" evidence="1">
    <location>
        <begin position="9"/>
        <end position="37"/>
    </location>
</feature>
<dbReference type="Proteomes" id="UP000614261">
    <property type="component" value="Unassembled WGS sequence"/>
</dbReference>
<name>A0ABQ1JUP8_9SPHN</name>
<dbReference type="EMBL" id="BMGD01000008">
    <property type="protein sequence ID" value="GGB75753.1"/>
    <property type="molecule type" value="Genomic_DNA"/>
</dbReference>